<reference evidence="12 13" key="1">
    <citation type="submission" date="2020-06" db="EMBL/GenBank/DDBJ databases">
        <title>The yeast mating-type switching endonuclease HO is a domesticated member of an unorthodox homing genetic element family.</title>
        <authorList>
            <person name="Coughlan A.Y."/>
            <person name="Lombardi L."/>
            <person name="Braun-Galleani S."/>
            <person name="Martos A.R."/>
            <person name="Galeote V."/>
            <person name="Bigey F."/>
            <person name="Dequin S."/>
            <person name="Byrne K.P."/>
            <person name="Wolfe K.H."/>
        </authorList>
    </citation>
    <scope>NUCLEOTIDE SEQUENCE [LARGE SCALE GENOMIC DNA]</scope>
    <source>
        <strain evidence="12 13">CBS2947</strain>
    </source>
</reference>
<dbReference type="GO" id="GO:0005829">
    <property type="term" value="C:cytosol"/>
    <property type="evidence" value="ECO:0007669"/>
    <property type="project" value="GOC"/>
</dbReference>
<dbReference type="Pfam" id="PF00787">
    <property type="entry name" value="PX"/>
    <property type="match status" value="1"/>
</dbReference>
<dbReference type="GO" id="GO:0042147">
    <property type="term" value="P:retrograde transport, endosome to Golgi"/>
    <property type="evidence" value="ECO:0007669"/>
    <property type="project" value="InterPro"/>
</dbReference>
<keyword evidence="13" id="KW-1185">Reference proteome</keyword>
<evidence type="ECO:0000256" key="7">
    <source>
        <dbReference type="ARBA" id="ARBA00022927"/>
    </source>
</evidence>
<dbReference type="CDD" id="cd07597">
    <property type="entry name" value="BAR_SNX8"/>
    <property type="match status" value="1"/>
</dbReference>
<evidence type="ECO:0000256" key="9">
    <source>
        <dbReference type="ARBA" id="ARBA00072009"/>
    </source>
</evidence>
<accession>A0A7H9HWU1</accession>
<proteinExistence type="inferred from homology"/>
<dbReference type="GO" id="GO:0032266">
    <property type="term" value="F:phosphatidylinositol-3-phosphate binding"/>
    <property type="evidence" value="ECO:0007669"/>
    <property type="project" value="TreeGrafter"/>
</dbReference>
<dbReference type="InterPro" id="IPR001683">
    <property type="entry name" value="PX_dom"/>
</dbReference>
<keyword evidence="5" id="KW-0813">Transport</keyword>
<dbReference type="InterPro" id="IPR036871">
    <property type="entry name" value="PX_dom_sf"/>
</dbReference>
<dbReference type="SMART" id="SM00312">
    <property type="entry name" value="PX"/>
    <property type="match status" value="1"/>
</dbReference>
<dbReference type="PROSITE" id="PS50195">
    <property type="entry name" value="PX"/>
    <property type="match status" value="1"/>
</dbReference>
<comment type="subcellular location">
    <subcellularLocation>
        <location evidence="2">Cytoplasm</location>
    </subcellularLocation>
    <subcellularLocation>
        <location evidence="1">Membrane</location>
        <topology evidence="1">Peripheral membrane protein</topology>
        <orientation evidence="1">Cytoplasmic side</orientation>
    </subcellularLocation>
</comment>
<dbReference type="PANTHER" id="PTHR47554:SF1">
    <property type="entry name" value="SORTING NEXIN MVP1"/>
    <property type="match status" value="1"/>
</dbReference>
<evidence type="ECO:0000259" key="11">
    <source>
        <dbReference type="PROSITE" id="PS50195"/>
    </source>
</evidence>
<evidence type="ECO:0000256" key="1">
    <source>
        <dbReference type="ARBA" id="ARBA00004287"/>
    </source>
</evidence>
<gene>
    <name evidence="12" type="ORF">HG537_0G04430</name>
</gene>
<dbReference type="InterPro" id="IPR035704">
    <property type="entry name" value="SNX8/Mvp1_PX"/>
</dbReference>
<dbReference type="GO" id="GO:0016020">
    <property type="term" value="C:membrane"/>
    <property type="evidence" value="ECO:0007669"/>
    <property type="project" value="UniProtKB-SubCell"/>
</dbReference>
<dbReference type="Gene3D" id="3.30.1520.10">
    <property type="entry name" value="Phox-like domain"/>
    <property type="match status" value="1"/>
</dbReference>
<dbReference type="GO" id="GO:0005768">
    <property type="term" value="C:endosome"/>
    <property type="evidence" value="ECO:0007669"/>
    <property type="project" value="TreeGrafter"/>
</dbReference>
<keyword evidence="8" id="KW-0472">Membrane</keyword>
<keyword evidence="6" id="KW-0963">Cytoplasm</keyword>
<evidence type="ECO:0000313" key="13">
    <source>
        <dbReference type="Proteomes" id="UP000510647"/>
    </source>
</evidence>
<dbReference type="GO" id="GO:0006623">
    <property type="term" value="P:protein targeting to vacuole"/>
    <property type="evidence" value="ECO:0007669"/>
    <property type="project" value="TreeGrafter"/>
</dbReference>
<feature type="region of interest" description="Disordered" evidence="10">
    <location>
        <begin position="1"/>
        <end position="40"/>
    </location>
</feature>
<dbReference type="InterPro" id="IPR045734">
    <property type="entry name" value="Snx8_BAR_dom"/>
</dbReference>
<evidence type="ECO:0000256" key="5">
    <source>
        <dbReference type="ARBA" id="ARBA00022448"/>
    </source>
</evidence>
<dbReference type="EMBL" id="CP059273">
    <property type="protein sequence ID" value="QLQ82188.1"/>
    <property type="molecule type" value="Genomic_DNA"/>
</dbReference>
<dbReference type="InterPro" id="IPR028662">
    <property type="entry name" value="SNX8/Mvp1"/>
</dbReference>
<feature type="region of interest" description="Disordered" evidence="10">
    <location>
        <begin position="97"/>
        <end position="116"/>
    </location>
</feature>
<dbReference type="Pfam" id="PF19566">
    <property type="entry name" value="Snx8_BAR_dom"/>
    <property type="match status" value="1"/>
</dbReference>
<evidence type="ECO:0000256" key="10">
    <source>
        <dbReference type="SAM" id="MobiDB-lite"/>
    </source>
</evidence>
<dbReference type="SUPFAM" id="SSF64268">
    <property type="entry name" value="PX domain"/>
    <property type="match status" value="1"/>
</dbReference>
<evidence type="ECO:0000256" key="3">
    <source>
        <dbReference type="ARBA" id="ARBA00010883"/>
    </source>
</evidence>
<evidence type="ECO:0000256" key="8">
    <source>
        <dbReference type="ARBA" id="ARBA00023136"/>
    </source>
</evidence>
<organism evidence="12 13">
    <name type="scientific">Torulaspora globosa</name>
    <dbReference type="NCBI Taxonomy" id="48254"/>
    <lineage>
        <taxon>Eukaryota</taxon>
        <taxon>Fungi</taxon>
        <taxon>Dikarya</taxon>
        <taxon>Ascomycota</taxon>
        <taxon>Saccharomycotina</taxon>
        <taxon>Saccharomycetes</taxon>
        <taxon>Saccharomycetales</taxon>
        <taxon>Saccharomycetaceae</taxon>
        <taxon>Torulaspora</taxon>
    </lineage>
</organism>
<evidence type="ECO:0000313" key="12">
    <source>
        <dbReference type="EMBL" id="QLQ82188.1"/>
    </source>
</evidence>
<dbReference type="Proteomes" id="UP000510647">
    <property type="component" value="Chromosome 7"/>
</dbReference>
<dbReference type="PANTHER" id="PTHR47554">
    <property type="entry name" value="SORTING NEXIN MVP1"/>
    <property type="match status" value="1"/>
</dbReference>
<evidence type="ECO:0000256" key="4">
    <source>
        <dbReference type="ARBA" id="ARBA00014268"/>
    </source>
</evidence>
<dbReference type="CDD" id="cd06866">
    <property type="entry name" value="PX_SNX8_Mvp1p_like"/>
    <property type="match status" value="1"/>
</dbReference>
<feature type="domain" description="PX" evidence="11">
    <location>
        <begin position="136"/>
        <end position="255"/>
    </location>
</feature>
<evidence type="ECO:0000256" key="2">
    <source>
        <dbReference type="ARBA" id="ARBA00004496"/>
    </source>
</evidence>
<protein>
    <recommendedName>
        <fullName evidence="4">Sorting nexin MVP1</fullName>
    </recommendedName>
    <alternativeName>
        <fullName evidence="9">Sorting nexin mvp1</fullName>
    </alternativeName>
</protein>
<comment type="similarity">
    <text evidence="3">Belongs to the sorting nexin family.</text>
</comment>
<dbReference type="OrthoDB" id="10064318at2759"/>
<keyword evidence="7" id="KW-0653">Protein transport</keyword>
<sequence>MGMDALGDIDPWNTSKDEGLSSNEWTSEERAGSIGPLIEDSRPSLDASIRNISLIGSTEANDTLGRSAWEEPGLTRNIDILSETNLTGNGSSFLGPFGATAFPGTSGTSQEETHHGLDESLSDWLKKVRDTYKPLGPDIVVIEQLPDKEGLLFKHTNYLVRHLVALPHAESNNDRSVIRRYSDFVWLQEVLLKRYPFRLIPELPPKKIGTQNADAVFLERRRRGLTRFINLVVKHPILSKDDLLLTFLTVPTDLSSWRKQAIYDTTEEFSDKKITHSFVKMWQKEISEQWNESEATIEKSIELWVKITVSMERYERRVKFMAKERAALGSLIHEFSVSTPKLYPTEQSSTVLDINDHLSIIEKHLKDTTEISNERTTEYSTSLVPNFRVFIDILISLRDLFERYRIMAGNNIPLLQRRVELNNQKLESMKDKPDVSGVEYDRIKSTIQRDKRTIAEELNRAWLIRECILEEFTIFQETQFLITRAFQEWSKLNSNYAGRTVNAWEKLSENLMDMPTSQD</sequence>
<dbReference type="AlphaFoldDB" id="A0A7H9HWU1"/>
<name>A0A7H9HWU1_9SACH</name>
<dbReference type="FunFam" id="3.30.1520.10:FF:000042">
    <property type="entry name" value="Sorting nexin mvp1"/>
    <property type="match status" value="1"/>
</dbReference>
<evidence type="ECO:0000256" key="6">
    <source>
        <dbReference type="ARBA" id="ARBA00022490"/>
    </source>
</evidence>